<accession>A0ABN7WGE2</accession>
<proteinExistence type="predicted"/>
<evidence type="ECO:0000313" key="2">
    <source>
        <dbReference type="Proteomes" id="UP000789901"/>
    </source>
</evidence>
<name>A0ABN7WGE2_GIGMA</name>
<dbReference type="EMBL" id="CAJVQB010043956">
    <property type="protein sequence ID" value="CAG8831553.1"/>
    <property type="molecule type" value="Genomic_DNA"/>
</dbReference>
<keyword evidence="2" id="KW-1185">Reference proteome</keyword>
<reference evidence="1 2" key="1">
    <citation type="submission" date="2021-06" db="EMBL/GenBank/DDBJ databases">
        <authorList>
            <person name="Kallberg Y."/>
            <person name="Tangrot J."/>
            <person name="Rosling A."/>
        </authorList>
    </citation>
    <scope>NUCLEOTIDE SEQUENCE [LARGE SCALE GENOMIC DNA]</scope>
    <source>
        <strain evidence="1 2">120-4 pot B 10/14</strain>
    </source>
</reference>
<sequence>MDISSGISSYFNNTEFEAWSNIGCFGYLAKTKPKKLHDTVGRSLQRAEVTSFFERLDKVDINATESLTNATENLYESKLKDDSYIENTDEDDCSSKCETIISEEDKQQ</sequence>
<organism evidence="1 2">
    <name type="scientific">Gigaspora margarita</name>
    <dbReference type="NCBI Taxonomy" id="4874"/>
    <lineage>
        <taxon>Eukaryota</taxon>
        <taxon>Fungi</taxon>
        <taxon>Fungi incertae sedis</taxon>
        <taxon>Mucoromycota</taxon>
        <taxon>Glomeromycotina</taxon>
        <taxon>Glomeromycetes</taxon>
        <taxon>Diversisporales</taxon>
        <taxon>Gigasporaceae</taxon>
        <taxon>Gigaspora</taxon>
    </lineage>
</organism>
<dbReference type="Proteomes" id="UP000789901">
    <property type="component" value="Unassembled WGS sequence"/>
</dbReference>
<evidence type="ECO:0000313" key="1">
    <source>
        <dbReference type="EMBL" id="CAG8831553.1"/>
    </source>
</evidence>
<protein>
    <submittedName>
        <fullName evidence="1">17932_t:CDS:1</fullName>
    </submittedName>
</protein>
<comment type="caution">
    <text evidence="1">The sequence shown here is derived from an EMBL/GenBank/DDBJ whole genome shotgun (WGS) entry which is preliminary data.</text>
</comment>
<gene>
    <name evidence="1" type="ORF">GMARGA_LOCUS30704</name>
</gene>
<feature type="non-terminal residue" evidence="1">
    <location>
        <position position="108"/>
    </location>
</feature>